<comment type="caution">
    <text evidence="2">The sequence shown here is derived from an EMBL/GenBank/DDBJ whole genome shotgun (WGS) entry which is preliminary data.</text>
</comment>
<keyword evidence="3" id="KW-1185">Reference proteome</keyword>
<feature type="compositionally biased region" description="Polar residues" evidence="1">
    <location>
        <begin position="299"/>
        <end position="309"/>
    </location>
</feature>
<feature type="compositionally biased region" description="Acidic residues" evidence="1">
    <location>
        <begin position="215"/>
        <end position="257"/>
    </location>
</feature>
<gene>
    <name evidence="2" type="ORF">F3Y22_tig00002847pilonHSYRG00160</name>
</gene>
<dbReference type="PANTHER" id="PTHR46063:SF1">
    <property type="entry name" value="KELCH DOMAIN-CONTAINING PROTEIN 4"/>
    <property type="match status" value="1"/>
</dbReference>
<name>A0A6A3CUT5_HIBSY</name>
<feature type="region of interest" description="Disordered" evidence="1">
    <location>
        <begin position="182"/>
        <end position="309"/>
    </location>
</feature>
<evidence type="ECO:0000256" key="1">
    <source>
        <dbReference type="SAM" id="MobiDB-lite"/>
    </source>
</evidence>
<sequence>MVGTTKKYLLIRAAARRKELFMQTCGLLILRLGNGTRFEGLSPPSDEHEYMVKKSGMPPSACAGFSMCVNEKRAMLFGGVVDMEMQGDVMMSLFLNELYGFQLDNHRWYPLELRKEQSNRVKSKKDSKQEPPGSDYNDKVNAIEVEASGIDDKDQISEYDEEAGDEENNIDAMSGNLVANMTIDDDRPTKSASKPQQSKSKTIFNYQDSVSPEASESEWVEASEDEVDEDEDEDEDDSDYEGESGSDGEETDDEAEGTNDGPRSLQMGDAVALIRGTGKNLRRKEKRARIEQIRPNLGLSDSQRTPTVP</sequence>
<proteinExistence type="predicted"/>
<evidence type="ECO:0000313" key="2">
    <source>
        <dbReference type="EMBL" id="KAE8730911.1"/>
    </source>
</evidence>
<dbReference type="PANTHER" id="PTHR46063">
    <property type="entry name" value="KELCH DOMAIN-CONTAINING PROTEIN"/>
    <property type="match status" value="1"/>
</dbReference>
<reference evidence="2" key="1">
    <citation type="submission" date="2019-09" db="EMBL/GenBank/DDBJ databases">
        <title>Draft genome information of white flower Hibiscus syriacus.</title>
        <authorList>
            <person name="Kim Y.-M."/>
        </authorList>
    </citation>
    <scope>NUCLEOTIDE SEQUENCE [LARGE SCALE GENOMIC DNA]</scope>
    <source>
        <strain evidence="2">YM2019G1</strain>
    </source>
</reference>
<dbReference type="AlphaFoldDB" id="A0A6A3CUT5"/>
<feature type="compositionally biased region" description="Basic and acidic residues" evidence="1">
    <location>
        <begin position="116"/>
        <end position="129"/>
    </location>
</feature>
<feature type="compositionally biased region" description="Low complexity" evidence="1">
    <location>
        <begin position="190"/>
        <end position="202"/>
    </location>
</feature>
<feature type="region of interest" description="Disordered" evidence="1">
    <location>
        <begin position="116"/>
        <end position="139"/>
    </location>
</feature>
<dbReference type="EMBL" id="VEPZ02000198">
    <property type="protein sequence ID" value="KAE8730911.1"/>
    <property type="molecule type" value="Genomic_DNA"/>
</dbReference>
<dbReference type="Proteomes" id="UP000436088">
    <property type="component" value="Unassembled WGS sequence"/>
</dbReference>
<organism evidence="2 3">
    <name type="scientific">Hibiscus syriacus</name>
    <name type="common">Rose of Sharon</name>
    <dbReference type="NCBI Taxonomy" id="106335"/>
    <lineage>
        <taxon>Eukaryota</taxon>
        <taxon>Viridiplantae</taxon>
        <taxon>Streptophyta</taxon>
        <taxon>Embryophyta</taxon>
        <taxon>Tracheophyta</taxon>
        <taxon>Spermatophyta</taxon>
        <taxon>Magnoliopsida</taxon>
        <taxon>eudicotyledons</taxon>
        <taxon>Gunneridae</taxon>
        <taxon>Pentapetalae</taxon>
        <taxon>rosids</taxon>
        <taxon>malvids</taxon>
        <taxon>Malvales</taxon>
        <taxon>Malvaceae</taxon>
        <taxon>Malvoideae</taxon>
        <taxon>Hibiscus</taxon>
    </lineage>
</organism>
<protein>
    <submittedName>
        <fullName evidence="2">C2H2-like zinc finger protein isoform 1</fullName>
    </submittedName>
</protein>
<dbReference type="InterPro" id="IPR052588">
    <property type="entry name" value="Kelch_domain_protein"/>
</dbReference>
<accession>A0A6A3CUT5</accession>
<evidence type="ECO:0000313" key="3">
    <source>
        <dbReference type="Proteomes" id="UP000436088"/>
    </source>
</evidence>